<accession>A0A286DYA8</accession>
<dbReference type="RefSeq" id="WP_097232116.1">
    <property type="nucleotide sequence ID" value="NZ_OCNE01000012.1"/>
</dbReference>
<dbReference type="AlphaFoldDB" id="A0A286DYA8"/>
<organism evidence="1 2">
    <name type="scientific">Streptomyces zhaozhouensis</name>
    <dbReference type="NCBI Taxonomy" id="1300267"/>
    <lineage>
        <taxon>Bacteria</taxon>
        <taxon>Bacillati</taxon>
        <taxon>Actinomycetota</taxon>
        <taxon>Actinomycetes</taxon>
        <taxon>Kitasatosporales</taxon>
        <taxon>Streptomycetaceae</taxon>
        <taxon>Streptomyces</taxon>
    </lineage>
</organism>
<protein>
    <submittedName>
        <fullName evidence="1">Uncharacterized protein</fullName>
    </submittedName>
</protein>
<proteinExistence type="predicted"/>
<keyword evidence="2" id="KW-1185">Reference proteome</keyword>
<reference evidence="1 2" key="1">
    <citation type="submission" date="2017-09" db="EMBL/GenBank/DDBJ databases">
        <authorList>
            <person name="Ehlers B."/>
            <person name="Leendertz F.H."/>
        </authorList>
    </citation>
    <scope>NUCLEOTIDE SEQUENCE [LARGE SCALE GENOMIC DNA]</scope>
    <source>
        <strain evidence="1 2">CGMCC 4.7095</strain>
    </source>
</reference>
<dbReference type="InterPro" id="IPR049585">
    <property type="entry name" value="CdiI_EcoliA0-like"/>
</dbReference>
<dbReference type="Proteomes" id="UP000219072">
    <property type="component" value="Unassembled WGS sequence"/>
</dbReference>
<gene>
    <name evidence="1" type="ORF">SAMN06297387_1122</name>
</gene>
<dbReference type="EMBL" id="OCNE01000012">
    <property type="protein sequence ID" value="SOD63649.1"/>
    <property type="molecule type" value="Genomic_DNA"/>
</dbReference>
<sequence>MTPATDQYGTFRQRLDDLLGSLSAEERAEAMLLTRAESDHFYDMGVARFPVTRWQGLDWDNCAHLAQYVLADQADPEDILLARSVRKYMSRDSLVVLTWGNLTIPSVALPARSVARHADEVIATSDDIWLFAIDEMILIEYWHHDRVTIARVPESAAPPARR</sequence>
<evidence type="ECO:0000313" key="1">
    <source>
        <dbReference type="EMBL" id="SOD63649.1"/>
    </source>
</evidence>
<dbReference type="Pfam" id="PF24172">
    <property type="entry name" value="CdiI_ImmP"/>
    <property type="match status" value="1"/>
</dbReference>
<dbReference type="OrthoDB" id="4234272at2"/>
<evidence type="ECO:0000313" key="2">
    <source>
        <dbReference type="Proteomes" id="UP000219072"/>
    </source>
</evidence>
<name>A0A286DYA8_9ACTN</name>